<protein>
    <submittedName>
        <fullName evidence="2">Uncharacterized protein</fullName>
    </submittedName>
</protein>
<reference evidence="2" key="2">
    <citation type="journal article" date="2015" name="Fish Shellfish Immunol.">
        <title>Early steps in the European eel (Anguilla anguilla)-Vibrio vulnificus interaction in the gills: Role of the RtxA13 toxin.</title>
        <authorList>
            <person name="Callol A."/>
            <person name="Pajuelo D."/>
            <person name="Ebbesson L."/>
            <person name="Teles M."/>
            <person name="MacKenzie S."/>
            <person name="Amaro C."/>
        </authorList>
    </citation>
    <scope>NUCLEOTIDE SEQUENCE</scope>
</reference>
<accession>A0A0E9W2M6</accession>
<dbReference type="AlphaFoldDB" id="A0A0E9W2M6"/>
<organism evidence="2">
    <name type="scientific">Anguilla anguilla</name>
    <name type="common">European freshwater eel</name>
    <name type="synonym">Muraena anguilla</name>
    <dbReference type="NCBI Taxonomy" id="7936"/>
    <lineage>
        <taxon>Eukaryota</taxon>
        <taxon>Metazoa</taxon>
        <taxon>Chordata</taxon>
        <taxon>Craniata</taxon>
        <taxon>Vertebrata</taxon>
        <taxon>Euteleostomi</taxon>
        <taxon>Actinopterygii</taxon>
        <taxon>Neopterygii</taxon>
        <taxon>Teleostei</taxon>
        <taxon>Anguilliformes</taxon>
        <taxon>Anguillidae</taxon>
        <taxon>Anguilla</taxon>
    </lineage>
</organism>
<sequence length="51" mass="5569">MGLAGCSGTPWRGWGRQWAHQGRGRRNQRCQCGSRAGAPQSPHHACPAQRT</sequence>
<feature type="region of interest" description="Disordered" evidence="1">
    <location>
        <begin position="1"/>
        <end position="51"/>
    </location>
</feature>
<proteinExistence type="predicted"/>
<evidence type="ECO:0000256" key="1">
    <source>
        <dbReference type="SAM" id="MobiDB-lite"/>
    </source>
</evidence>
<reference evidence="2" key="1">
    <citation type="submission" date="2014-11" db="EMBL/GenBank/DDBJ databases">
        <authorList>
            <person name="Amaro Gonzalez C."/>
        </authorList>
    </citation>
    <scope>NUCLEOTIDE SEQUENCE</scope>
</reference>
<name>A0A0E9W2M6_ANGAN</name>
<dbReference type="EMBL" id="GBXM01023928">
    <property type="protein sequence ID" value="JAH84649.1"/>
    <property type="molecule type" value="Transcribed_RNA"/>
</dbReference>
<evidence type="ECO:0000313" key="2">
    <source>
        <dbReference type="EMBL" id="JAH84649.1"/>
    </source>
</evidence>